<evidence type="ECO:0000256" key="4">
    <source>
        <dbReference type="PROSITE-ProRule" id="PRU00125"/>
    </source>
</evidence>
<dbReference type="InterPro" id="IPR001781">
    <property type="entry name" value="Znf_LIM"/>
</dbReference>
<dbReference type="Pfam" id="PF00412">
    <property type="entry name" value="LIM"/>
    <property type="match status" value="1"/>
</dbReference>
<keyword evidence="1 4" id="KW-0479">Metal-binding</keyword>
<dbReference type="GO" id="GO:0046872">
    <property type="term" value="F:metal ion binding"/>
    <property type="evidence" value="ECO:0007669"/>
    <property type="project" value="UniProtKB-KW"/>
</dbReference>
<evidence type="ECO:0000259" key="5">
    <source>
        <dbReference type="PROSITE" id="PS50023"/>
    </source>
</evidence>
<dbReference type="WBParaSite" id="PSAMB.scaffold22232size520.g38555.t1">
    <property type="protein sequence ID" value="PSAMB.scaffold22232size520.g38555.t1"/>
    <property type="gene ID" value="PSAMB.scaffold22232size520.g38555"/>
</dbReference>
<accession>A0A914VNI0</accession>
<dbReference type="PROSITE" id="PS00478">
    <property type="entry name" value="LIM_DOMAIN_1"/>
    <property type="match status" value="1"/>
</dbReference>
<evidence type="ECO:0000313" key="6">
    <source>
        <dbReference type="Proteomes" id="UP000887566"/>
    </source>
</evidence>
<keyword evidence="2 4" id="KW-0862">Zinc</keyword>
<evidence type="ECO:0000313" key="7">
    <source>
        <dbReference type="WBParaSite" id="PSAMB.scaffold22232size520.g38555.t1"/>
    </source>
</evidence>
<evidence type="ECO:0000256" key="2">
    <source>
        <dbReference type="ARBA" id="ARBA00022833"/>
    </source>
</evidence>
<dbReference type="SMART" id="SM00132">
    <property type="entry name" value="LIM"/>
    <property type="match status" value="1"/>
</dbReference>
<name>A0A914VNI0_9BILA</name>
<sequence length="69" mass="7763">MTGRCASCGNGFDDGSGAIYAMRQLWHKEHFACALCSRQICHRDELRMDAARPLCRDCFVSIRKPPKCA</sequence>
<keyword evidence="6" id="KW-1185">Reference proteome</keyword>
<dbReference type="Proteomes" id="UP000887566">
    <property type="component" value="Unplaced"/>
</dbReference>
<feature type="domain" description="LIM zinc-binding" evidence="5">
    <location>
        <begin position="3"/>
        <end position="65"/>
    </location>
</feature>
<organism evidence="6 7">
    <name type="scientific">Plectus sambesii</name>
    <dbReference type="NCBI Taxonomy" id="2011161"/>
    <lineage>
        <taxon>Eukaryota</taxon>
        <taxon>Metazoa</taxon>
        <taxon>Ecdysozoa</taxon>
        <taxon>Nematoda</taxon>
        <taxon>Chromadorea</taxon>
        <taxon>Plectida</taxon>
        <taxon>Plectina</taxon>
        <taxon>Plectoidea</taxon>
        <taxon>Plectidae</taxon>
        <taxon>Plectus</taxon>
    </lineage>
</organism>
<dbReference type="PROSITE" id="PS50023">
    <property type="entry name" value="LIM_DOMAIN_2"/>
    <property type="match status" value="1"/>
</dbReference>
<dbReference type="Gene3D" id="2.10.110.10">
    <property type="entry name" value="Cysteine Rich Protein"/>
    <property type="match status" value="1"/>
</dbReference>
<keyword evidence="3 4" id="KW-0440">LIM domain</keyword>
<protein>
    <submittedName>
        <fullName evidence="7">LIM zinc-binding domain-containing protein</fullName>
    </submittedName>
</protein>
<reference evidence="7" key="1">
    <citation type="submission" date="2022-11" db="UniProtKB">
        <authorList>
            <consortium name="WormBaseParasite"/>
        </authorList>
    </citation>
    <scope>IDENTIFICATION</scope>
</reference>
<evidence type="ECO:0000256" key="1">
    <source>
        <dbReference type="ARBA" id="ARBA00022723"/>
    </source>
</evidence>
<dbReference type="AlphaFoldDB" id="A0A914VNI0"/>
<proteinExistence type="predicted"/>
<evidence type="ECO:0000256" key="3">
    <source>
        <dbReference type="ARBA" id="ARBA00023038"/>
    </source>
</evidence>